<dbReference type="PANTHER" id="PTHR36223">
    <property type="entry name" value="BETA-LACTAMASE-TYPE TRANSPEPTIDASE FOLD DOMAIN CONTAINING PROTEIN"/>
    <property type="match status" value="1"/>
</dbReference>
<dbReference type="Pfam" id="PF25534">
    <property type="entry name" value="DUF7918"/>
    <property type="match status" value="1"/>
</dbReference>
<evidence type="ECO:0000313" key="4">
    <source>
        <dbReference type="Proteomes" id="UP000324748"/>
    </source>
</evidence>
<dbReference type="AlphaFoldDB" id="A0A5B0LMM1"/>
<evidence type="ECO:0000313" key="3">
    <source>
        <dbReference type="EMBL" id="KAA1064774.1"/>
    </source>
</evidence>
<keyword evidence="4" id="KW-1185">Reference proteome</keyword>
<dbReference type="EMBL" id="VSWC01000197">
    <property type="protein sequence ID" value="KAA1064774.1"/>
    <property type="molecule type" value="Genomic_DNA"/>
</dbReference>
<feature type="region of interest" description="Disordered" evidence="1">
    <location>
        <begin position="95"/>
        <end position="119"/>
    </location>
</feature>
<proteinExistence type="predicted"/>
<dbReference type="PANTHER" id="PTHR36223:SF5">
    <property type="entry name" value="BETA-LACTAMASE-TYPE TRANSPEPTIDASE FOLD DOMAIN CONTAINING PROTEIN"/>
    <property type="match status" value="1"/>
</dbReference>
<feature type="compositionally biased region" description="Basic and acidic residues" evidence="1">
    <location>
        <begin position="259"/>
        <end position="271"/>
    </location>
</feature>
<organism evidence="3 4">
    <name type="scientific">Puccinia graminis f. sp. tritici</name>
    <dbReference type="NCBI Taxonomy" id="56615"/>
    <lineage>
        <taxon>Eukaryota</taxon>
        <taxon>Fungi</taxon>
        <taxon>Dikarya</taxon>
        <taxon>Basidiomycota</taxon>
        <taxon>Pucciniomycotina</taxon>
        <taxon>Pucciniomycetes</taxon>
        <taxon>Pucciniales</taxon>
        <taxon>Pucciniaceae</taxon>
        <taxon>Puccinia</taxon>
    </lineage>
</organism>
<feature type="compositionally biased region" description="Basic and acidic residues" evidence="1">
    <location>
        <begin position="213"/>
        <end position="223"/>
    </location>
</feature>
<gene>
    <name evidence="3" type="ORF">PGT21_014307</name>
</gene>
<reference evidence="3 4" key="1">
    <citation type="submission" date="2019-05" db="EMBL/GenBank/DDBJ databases">
        <title>Emergence of the Ug99 lineage of the wheat stem rust pathogen through somatic hybridization.</title>
        <authorList>
            <person name="Li F."/>
            <person name="Upadhyaya N.M."/>
            <person name="Sperschneider J."/>
            <person name="Matny O."/>
            <person name="Nguyen-Phuc H."/>
            <person name="Mago R."/>
            <person name="Raley C."/>
            <person name="Miller M.E."/>
            <person name="Silverstein K.A.T."/>
            <person name="Henningsen E."/>
            <person name="Hirsch C.D."/>
            <person name="Visser B."/>
            <person name="Pretorius Z.A."/>
            <person name="Steffenson B.J."/>
            <person name="Schwessinger B."/>
            <person name="Dodds P.N."/>
            <person name="Figueroa M."/>
        </authorList>
    </citation>
    <scope>NUCLEOTIDE SEQUENCE [LARGE SCALE GENOMIC DNA]</scope>
    <source>
        <strain evidence="3">21-0</strain>
    </source>
</reference>
<comment type="caution">
    <text evidence="3">The sequence shown here is derived from an EMBL/GenBank/DDBJ whole genome shotgun (WGS) entry which is preliminary data.</text>
</comment>
<evidence type="ECO:0000259" key="2">
    <source>
        <dbReference type="Pfam" id="PF25534"/>
    </source>
</evidence>
<feature type="compositionally biased region" description="Basic and acidic residues" evidence="1">
    <location>
        <begin position="167"/>
        <end position="177"/>
    </location>
</feature>
<dbReference type="InterPro" id="IPR057678">
    <property type="entry name" value="DUF7918"/>
</dbReference>
<feature type="domain" description="DUF7918" evidence="2">
    <location>
        <begin position="36"/>
        <end position="145"/>
    </location>
</feature>
<protein>
    <recommendedName>
        <fullName evidence="2">DUF7918 domain-containing protein</fullName>
    </recommendedName>
</protein>
<dbReference type="OrthoDB" id="10297915at2759"/>
<name>A0A5B0LMM1_PUCGR</name>
<feature type="compositionally biased region" description="Acidic residues" evidence="1">
    <location>
        <begin position="201"/>
        <end position="212"/>
    </location>
</feature>
<dbReference type="Proteomes" id="UP000324748">
    <property type="component" value="Unassembled WGS sequence"/>
</dbReference>
<feature type="region of interest" description="Disordered" evidence="1">
    <location>
        <begin position="161"/>
        <end position="282"/>
    </location>
</feature>
<evidence type="ECO:0000256" key="1">
    <source>
        <dbReference type="SAM" id="MobiDB-lite"/>
    </source>
</evidence>
<sequence>MSEVWNGEHSTRPLQFAPISLVDPDDYPVKVPGKKGQDEESICEDERVIESIGTIQIDITRCSLVLKRRSRYDEDLRTTNQMKFSEQRLKASLATTAGLAPEGRYSSDSPPSMEWYDEESDPNPFLQFIFKYKPRAILENEGTIPPRVGAAVDPGPLVTETECYKQGIDRNRKRINDEEMEQEEEKPQKKKPKIVDLTGPDSEDEPSVEIDDEKNGSDSDAESRTLLGSPATGSSEASRRTPATGRRPISPPQPGPRPEAYRTPRTAREAVHALSNSLHDPLSSSQQRIIGDLLDRVYARFKPNNIGTEQSDFLLPVEGRDELAGVFAKHRNTHVSDSLLAEVAPKLEELMNGMLRIPSAPARSGRIAMDDDAVSIKDWTASVESVCDSIFSPTNLRPFFPKAIDLTALLTKPDAVLSEEAHRRFRAITLSLIHPQQTQKNTWARAVNEAVFLGTNPRLPTPALILLLQKVHYACMSFRAFLHFRNSSNSNRNQILGSLKPSKFPHQILIGFLLLGVRGLLGAPMSNRTTFHPGVCLMSDLMGLRESAPPEPIWWHTRQLIIRTINENDEHLNTRHLAAAIRHDFLAFCSINIPVIPFVLLSNQVQQLPSEVSPLEH</sequence>
<accession>A0A5B0LMM1</accession>